<evidence type="ECO:0000256" key="6">
    <source>
        <dbReference type="ARBA" id="ARBA00070228"/>
    </source>
</evidence>
<keyword evidence="7" id="KW-0812">Transmembrane</keyword>
<feature type="transmembrane region" description="Helical" evidence="7">
    <location>
        <begin position="20"/>
        <end position="40"/>
    </location>
</feature>
<dbReference type="SMART" id="SM00062">
    <property type="entry name" value="PBPb"/>
    <property type="match status" value="1"/>
</dbReference>
<dbReference type="GO" id="GO:0016020">
    <property type="term" value="C:membrane"/>
    <property type="evidence" value="ECO:0007669"/>
    <property type="project" value="InterPro"/>
</dbReference>
<proteinExistence type="inferred from homology"/>
<evidence type="ECO:0000256" key="2">
    <source>
        <dbReference type="ARBA" id="ARBA00010742"/>
    </source>
</evidence>
<dbReference type="GO" id="GO:0042626">
    <property type="term" value="F:ATPase-coupled transmembrane transporter activity"/>
    <property type="evidence" value="ECO:0007669"/>
    <property type="project" value="InterPro"/>
</dbReference>
<dbReference type="EMBL" id="BMHC01000001">
    <property type="protein sequence ID" value="GGI19893.1"/>
    <property type="molecule type" value="Genomic_DNA"/>
</dbReference>
<evidence type="ECO:0000256" key="1">
    <source>
        <dbReference type="ARBA" id="ARBA00004418"/>
    </source>
</evidence>
<keyword evidence="7" id="KW-1133">Transmembrane helix</keyword>
<accession>A0AA88B695</accession>
<dbReference type="InterPro" id="IPR010067">
    <property type="entry name" value="ABC_SsuA_sub-bd"/>
</dbReference>
<comment type="similarity">
    <text evidence="2">Belongs to the bacterial solute-binding protein SsuA/TauA family.</text>
</comment>
<dbReference type="PANTHER" id="PTHR30024:SF42">
    <property type="entry name" value="ALIPHATIC SULFONATES-BINDING PROTEIN-RELATED"/>
    <property type="match status" value="1"/>
</dbReference>
<evidence type="ECO:0000256" key="3">
    <source>
        <dbReference type="ARBA" id="ARBA00022448"/>
    </source>
</evidence>
<dbReference type="FunFam" id="3.40.190.10:FF:000050">
    <property type="entry name" value="Sulfonate ABC transporter substrate-binding protein"/>
    <property type="match status" value="1"/>
</dbReference>
<reference evidence="9" key="1">
    <citation type="journal article" date="2014" name="Int. J. Syst. Evol. Microbiol.">
        <title>Complete genome sequence of Corynebacterium casei LMG S-19264T (=DSM 44701T), isolated from a smear-ripened cheese.</title>
        <authorList>
            <consortium name="US DOE Joint Genome Institute (JGI-PGF)"/>
            <person name="Walter F."/>
            <person name="Albersmeier A."/>
            <person name="Kalinowski J."/>
            <person name="Ruckert C."/>
        </authorList>
    </citation>
    <scope>NUCLEOTIDE SEQUENCE</scope>
    <source>
        <strain evidence="9">CGMCC 1.15034</strain>
    </source>
</reference>
<dbReference type="GO" id="GO:0042597">
    <property type="term" value="C:periplasmic space"/>
    <property type="evidence" value="ECO:0007669"/>
    <property type="project" value="UniProtKB-SubCell"/>
</dbReference>
<keyword evidence="7" id="KW-0472">Membrane</keyword>
<dbReference type="PANTHER" id="PTHR30024">
    <property type="entry name" value="ALIPHATIC SULFONATES-BINDING PROTEIN-RELATED"/>
    <property type="match status" value="1"/>
</dbReference>
<dbReference type="Gene3D" id="3.40.190.10">
    <property type="entry name" value="Periplasmic binding protein-like II"/>
    <property type="match status" value="2"/>
</dbReference>
<comment type="subcellular location">
    <subcellularLocation>
        <location evidence="1">Periplasm</location>
    </subcellularLocation>
</comment>
<gene>
    <name evidence="9" type="ORF">GCM10010987_06630</name>
</gene>
<evidence type="ECO:0000256" key="4">
    <source>
        <dbReference type="ARBA" id="ARBA00022729"/>
    </source>
</evidence>
<dbReference type="NCBIfam" id="TIGR01728">
    <property type="entry name" value="SsuA_fam"/>
    <property type="match status" value="1"/>
</dbReference>
<evidence type="ECO:0000256" key="7">
    <source>
        <dbReference type="SAM" id="Phobius"/>
    </source>
</evidence>
<dbReference type="NCBIfam" id="NF008588">
    <property type="entry name" value="PRK11553.1"/>
    <property type="match status" value="1"/>
</dbReference>
<feature type="domain" description="Solute-binding protein family 3/N-terminal" evidence="8">
    <location>
        <begin position="44"/>
        <end position="260"/>
    </location>
</feature>
<dbReference type="SUPFAM" id="SSF53850">
    <property type="entry name" value="Periplasmic binding protein-like II"/>
    <property type="match status" value="1"/>
</dbReference>
<dbReference type="CDD" id="cd13557">
    <property type="entry name" value="PBP2_SsuA"/>
    <property type="match status" value="1"/>
</dbReference>
<comment type="function">
    <text evidence="5">Part of a binding-protein-dependent transport system for aliphatic sulfonates. Putative binding protein.</text>
</comment>
<dbReference type="InterPro" id="IPR001638">
    <property type="entry name" value="Solute-binding_3/MltF_N"/>
</dbReference>
<keyword evidence="4" id="KW-0732">Signal</keyword>
<organism evidence="9 10">
    <name type="scientific">Bradyrhizobium guangdongense</name>
    <dbReference type="NCBI Taxonomy" id="1325090"/>
    <lineage>
        <taxon>Bacteria</taxon>
        <taxon>Pseudomonadati</taxon>
        <taxon>Pseudomonadota</taxon>
        <taxon>Alphaproteobacteria</taxon>
        <taxon>Hyphomicrobiales</taxon>
        <taxon>Nitrobacteraceae</taxon>
        <taxon>Bradyrhizobium</taxon>
    </lineage>
</organism>
<protein>
    <recommendedName>
        <fullName evidence="6">Putative aliphatic sulfonates-binding protein</fullName>
    </recommendedName>
</protein>
<dbReference type="Proteomes" id="UP000625079">
    <property type="component" value="Unassembled WGS sequence"/>
</dbReference>
<keyword evidence="3" id="KW-0813">Transport</keyword>
<dbReference type="Pfam" id="PF09084">
    <property type="entry name" value="NMT1"/>
    <property type="match status" value="1"/>
</dbReference>
<evidence type="ECO:0000259" key="8">
    <source>
        <dbReference type="SMART" id="SM00062"/>
    </source>
</evidence>
<evidence type="ECO:0000313" key="10">
    <source>
        <dbReference type="Proteomes" id="UP000625079"/>
    </source>
</evidence>
<name>A0AA88B695_9BRAD</name>
<reference evidence="9" key="2">
    <citation type="submission" date="2022-12" db="EMBL/GenBank/DDBJ databases">
        <authorList>
            <person name="Sun Q."/>
            <person name="Zhou Y."/>
        </authorList>
    </citation>
    <scope>NUCLEOTIDE SEQUENCE</scope>
    <source>
        <strain evidence="9">CGMCC 1.15034</strain>
    </source>
</reference>
<dbReference type="AlphaFoldDB" id="A0AA88B695"/>
<dbReference type="InterPro" id="IPR015168">
    <property type="entry name" value="SsuA/THI5"/>
</dbReference>
<comment type="caution">
    <text evidence="9">The sequence shown here is derived from an EMBL/GenBank/DDBJ whole genome shotgun (WGS) entry which is preliminary data.</text>
</comment>
<evidence type="ECO:0000256" key="5">
    <source>
        <dbReference type="ARBA" id="ARBA00055538"/>
    </source>
</evidence>
<sequence length="329" mass="34618">MPTNLPVSKGLNMRRIIQRLIAAIVLSIGIVAAAVGTSYGQDKVVRIGYQKYGKLVLLKSKGTLEPKLAADGYKVVWTEFPSGPPLLEALNVGAIDFGNTGEAPPIFAQAAGAPIQYVAYEPAAPNGEAILVPNASPLKSVADLKGKKVALNKGSNVHYLLVKALEKAGVKYAEIEPVFLAPADARAAFERGAVDAWVIWDPFQAGAEAATGARTLADGTNTVANYQFYFSSKKFLDANAKVVDAVLAELSAVDDWAKGDIHAVAEQLAPSIGLSVPVVEVALRRQAYGIKPVSEAVIADQQQVADAFFALGLIPKAIKIADVARKSGS</sequence>
<evidence type="ECO:0000313" key="9">
    <source>
        <dbReference type="EMBL" id="GGI19893.1"/>
    </source>
</evidence>